<dbReference type="AlphaFoldDB" id="A0A1Q8ZYK1"/>
<dbReference type="EMBL" id="MKIM01000016">
    <property type="protein sequence ID" value="OLP46996.1"/>
    <property type="molecule type" value="Genomic_DNA"/>
</dbReference>
<dbReference type="Proteomes" id="UP000186894">
    <property type="component" value="Unassembled WGS sequence"/>
</dbReference>
<accession>A0A1Q8ZYK1</accession>
<gene>
    <name evidence="1" type="ORF">BJF95_15200</name>
</gene>
<protein>
    <submittedName>
        <fullName evidence="1">Uncharacterized protein</fullName>
    </submittedName>
</protein>
<reference evidence="1 2" key="1">
    <citation type="submission" date="2016-09" db="EMBL/GenBank/DDBJ databases">
        <title>Rhizobium oryziradicis sp. nov., isolated from the root of rice.</title>
        <authorList>
            <person name="Zhao J."/>
            <person name="Zhang X."/>
        </authorList>
    </citation>
    <scope>NUCLEOTIDE SEQUENCE [LARGE SCALE GENOMIC DNA]</scope>
    <source>
        <strain evidence="1 2">N19</strain>
    </source>
</reference>
<comment type="caution">
    <text evidence="1">The sequence shown here is derived from an EMBL/GenBank/DDBJ whole genome shotgun (WGS) entry which is preliminary data.</text>
</comment>
<organism evidence="1 2">
    <name type="scientific">Rhizobium oryziradicis</name>
    <dbReference type="NCBI Taxonomy" id="1867956"/>
    <lineage>
        <taxon>Bacteria</taxon>
        <taxon>Pseudomonadati</taxon>
        <taxon>Pseudomonadota</taxon>
        <taxon>Alphaproteobacteria</taxon>
        <taxon>Hyphomicrobiales</taxon>
        <taxon>Rhizobiaceae</taxon>
        <taxon>Rhizobium/Agrobacterium group</taxon>
        <taxon>Rhizobium</taxon>
    </lineage>
</organism>
<keyword evidence="2" id="KW-1185">Reference proteome</keyword>
<proteinExistence type="predicted"/>
<dbReference type="STRING" id="1867956.BJF95_15200"/>
<name>A0A1Q8ZYK1_9HYPH</name>
<evidence type="ECO:0000313" key="2">
    <source>
        <dbReference type="Proteomes" id="UP000186894"/>
    </source>
</evidence>
<sequence>MIFFDKRQLNASEIMPHYQAQRIARFFNFFDGDACSVSERADCKWFATHRSLSVTSLRFSCEMKRDSGVFDASVSSLAIFAQQ</sequence>
<evidence type="ECO:0000313" key="1">
    <source>
        <dbReference type="EMBL" id="OLP46996.1"/>
    </source>
</evidence>